<keyword evidence="2" id="KW-0645">Protease</keyword>
<dbReference type="PANTHER" id="PTHR46825:SF7">
    <property type="entry name" value="D-ALANYL-D-ALANINE CARBOXYPEPTIDASE"/>
    <property type="match status" value="1"/>
</dbReference>
<evidence type="ECO:0000259" key="1">
    <source>
        <dbReference type="Pfam" id="PF00144"/>
    </source>
</evidence>
<keyword evidence="2" id="KW-0378">Hydrolase</keyword>
<name>A0A1M5FRJ7_STRHI</name>
<dbReference type="OrthoDB" id="3499702at2"/>
<dbReference type="InterPro" id="IPR001466">
    <property type="entry name" value="Beta-lactam-related"/>
</dbReference>
<dbReference type="AlphaFoldDB" id="A0A1M5FRJ7"/>
<proteinExistence type="predicted"/>
<evidence type="ECO:0000313" key="2">
    <source>
        <dbReference type="EMBL" id="SHF94128.1"/>
    </source>
</evidence>
<dbReference type="Proteomes" id="UP000184501">
    <property type="component" value="Unassembled WGS sequence"/>
</dbReference>
<feature type="domain" description="Beta-lactamase-related" evidence="1">
    <location>
        <begin position="7"/>
        <end position="333"/>
    </location>
</feature>
<dbReference type="STRING" id="2017.SAMN05444320_105559"/>
<gene>
    <name evidence="2" type="ORF">SAMN05444320_105559</name>
</gene>
<sequence length="358" mass="38721">MSDIHEVLDRAVNEGGVPGVVAEIHHGDDQRFATAGVADTATGWKRQAGEHFRIGSITKTFVSTVMLSLAAKWKMPLDHKVGTWLPRVIRGNGHDGRAITVRQLLNQTSGIANYSLDPEMLQRCHSPAFLDHRFDSYRPEQLVETAMAHPPAFEPGTDWGYSNTNSVLIGMIIEKGTGRTLGEEIQRVITDPLGLTGTYLPEGDDPTLRGPHARHYTKNAMSGGDAPVYDVTELNPSGAWAAGGMVSTTADLNRFFRALLAGEILPPEQQEEMFTTVPTRGWLDNAEYGLGISSVTLSSGATVWGMGGAVNGSWSCAYGTRDGGHVVSMNVNGDWADGDWTNPIGIFTDVLEAEFRPS</sequence>
<dbReference type="Pfam" id="PF00144">
    <property type="entry name" value="Beta-lactamase"/>
    <property type="match status" value="1"/>
</dbReference>
<dbReference type="EMBL" id="FQVN01000005">
    <property type="protein sequence ID" value="SHF94128.1"/>
    <property type="molecule type" value="Genomic_DNA"/>
</dbReference>
<reference evidence="2 3" key="1">
    <citation type="submission" date="2016-11" db="EMBL/GenBank/DDBJ databases">
        <authorList>
            <person name="Jaros S."/>
            <person name="Januszkiewicz K."/>
            <person name="Wedrychowicz H."/>
        </authorList>
    </citation>
    <scope>NUCLEOTIDE SEQUENCE [LARGE SCALE GENOMIC DNA]</scope>
    <source>
        <strain evidence="2 3">DSM 44523</strain>
    </source>
</reference>
<dbReference type="InterPro" id="IPR050491">
    <property type="entry name" value="AmpC-like"/>
</dbReference>
<evidence type="ECO:0000313" key="3">
    <source>
        <dbReference type="Proteomes" id="UP000184501"/>
    </source>
</evidence>
<dbReference type="RefSeq" id="WP_073484852.1">
    <property type="nucleotide sequence ID" value="NZ_FQVN01000005.1"/>
</dbReference>
<dbReference type="PANTHER" id="PTHR46825">
    <property type="entry name" value="D-ALANYL-D-ALANINE-CARBOXYPEPTIDASE/ENDOPEPTIDASE AMPH"/>
    <property type="match status" value="1"/>
</dbReference>
<keyword evidence="3" id="KW-1185">Reference proteome</keyword>
<dbReference type="Gene3D" id="3.40.710.10">
    <property type="entry name" value="DD-peptidase/beta-lactamase superfamily"/>
    <property type="match status" value="1"/>
</dbReference>
<accession>A0A1M5FRJ7</accession>
<keyword evidence="2" id="KW-0121">Carboxypeptidase</keyword>
<dbReference type="GO" id="GO:0004180">
    <property type="term" value="F:carboxypeptidase activity"/>
    <property type="evidence" value="ECO:0007669"/>
    <property type="project" value="UniProtKB-KW"/>
</dbReference>
<dbReference type="SUPFAM" id="SSF56601">
    <property type="entry name" value="beta-lactamase/transpeptidase-like"/>
    <property type="match status" value="1"/>
</dbReference>
<protein>
    <submittedName>
        <fullName evidence="2">D-alanyl-D-alanine carboxypeptidase</fullName>
    </submittedName>
</protein>
<organism evidence="2 3">
    <name type="scientific">Streptoalloteichus hindustanus</name>
    <dbReference type="NCBI Taxonomy" id="2017"/>
    <lineage>
        <taxon>Bacteria</taxon>
        <taxon>Bacillati</taxon>
        <taxon>Actinomycetota</taxon>
        <taxon>Actinomycetes</taxon>
        <taxon>Pseudonocardiales</taxon>
        <taxon>Pseudonocardiaceae</taxon>
        <taxon>Streptoalloteichus</taxon>
    </lineage>
</organism>
<dbReference type="InterPro" id="IPR012338">
    <property type="entry name" value="Beta-lactam/transpept-like"/>
</dbReference>